<gene>
    <name evidence="2" type="ORF">AB0L03_27345</name>
</gene>
<comment type="caution">
    <text evidence="2">The sequence shown here is derived from an EMBL/GenBank/DDBJ whole genome shotgun (WGS) entry which is preliminary data.</text>
</comment>
<evidence type="ECO:0000313" key="3">
    <source>
        <dbReference type="Proteomes" id="UP001552479"/>
    </source>
</evidence>
<dbReference type="RefSeq" id="WP_366089888.1">
    <property type="nucleotide sequence ID" value="NZ_JBFASG010000035.1"/>
</dbReference>
<feature type="compositionally biased region" description="Polar residues" evidence="1">
    <location>
        <begin position="553"/>
        <end position="565"/>
    </location>
</feature>
<dbReference type="Proteomes" id="UP001552479">
    <property type="component" value="Unassembled WGS sequence"/>
</dbReference>
<proteinExistence type="predicted"/>
<keyword evidence="3" id="KW-1185">Reference proteome</keyword>
<accession>A0ABV3J1E7</accession>
<evidence type="ECO:0000313" key="2">
    <source>
        <dbReference type="EMBL" id="MEV4926500.1"/>
    </source>
</evidence>
<name>A0ABV3J1E7_9ACTN</name>
<dbReference type="EMBL" id="JBFASG010000035">
    <property type="protein sequence ID" value="MEV4926500.1"/>
    <property type="molecule type" value="Genomic_DNA"/>
</dbReference>
<protein>
    <submittedName>
        <fullName evidence="2">Uncharacterized protein</fullName>
    </submittedName>
</protein>
<feature type="region of interest" description="Disordered" evidence="1">
    <location>
        <begin position="534"/>
        <end position="565"/>
    </location>
</feature>
<evidence type="ECO:0000256" key="1">
    <source>
        <dbReference type="SAM" id="MobiDB-lite"/>
    </source>
</evidence>
<reference evidence="2 3" key="1">
    <citation type="submission" date="2024-06" db="EMBL/GenBank/DDBJ databases">
        <title>The Natural Products Discovery Center: Release of the First 8490 Sequenced Strains for Exploring Actinobacteria Biosynthetic Diversity.</title>
        <authorList>
            <person name="Kalkreuter E."/>
            <person name="Kautsar S.A."/>
            <person name="Yang D."/>
            <person name="Bader C.D."/>
            <person name="Teijaro C.N."/>
            <person name="Fluegel L."/>
            <person name="Davis C.M."/>
            <person name="Simpson J.R."/>
            <person name="Lauterbach L."/>
            <person name="Steele A.D."/>
            <person name="Gui C."/>
            <person name="Meng S."/>
            <person name="Li G."/>
            <person name="Viehrig K."/>
            <person name="Ye F."/>
            <person name="Su P."/>
            <person name="Kiefer A.F."/>
            <person name="Nichols A."/>
            <person name="Cepeda A.J."/>
            <person name="Yan W."/>
            <person name="Fan B."/>
            <person name="Jiang Y."/>
            <person name="Adhikari A."/>
            <person name="Zheng C.-J."/>
            <person name="Schuster L."/>
            <person name="Cowan T.M."/>
            <person name="Smanski M.J."/>
            <person name="Chevrette M.G."/>
            <person name="De Carvalho L.P.S."/>
            <person name="Shen B."/>
        </authorList>
    </citation>
    <scope>NUCLEOTIDE SEQUENCE [LARGE SCALE GENOMIC DNA]</scope>
    <source>
        <strain evidence="2 3">NPDC053791</strain>
    </source>
</reference>
<sequence length="565" mass="58853">MTDESHDCVLSYALTTVPGPLTVSPPKVDSGNEDELAYGSIDLVISNSGSTPVRCGKIAVVLPVGTLAQDLALTGEGIAPYVEPESGWTIVGPQPDVLVAVPTAETAVFPAAGETTGDSSKVRFSVEPSGDASEVTVDGLYITLKNIAVSNKTGIARIGIEEWATTGSAIPDVPNHGTLEVAKFPFRSGADPSPGTGRALVAVKSVGGPPATRISAGAAVRLEWHHVRGDNHELYMDDRRVVDPSIAGGSAYQVPEGTVLRDTAFALKTVTPTPDSGYVTRWDHLTVCVTDQTLASLTVSGAVSAQSTLKVTGAVTAESTLDVTGTVTAKSGLDVTGNATVGGTLGVTGKLTADGDVQVNKSLTTGNQGESVFHHPVTVYAPNGLVAGGNLRVNGDAEFSGTTKFTGPVEGYRSTYSRYWSQGNAPTSGARYEATAPTDGVLYGHIECYDNTSYNDNIGYKGSLRVSVAGREHRCDAPILRQSGAGAQHYTLTAPVRKGDSITMHVTNDDTSIYFSKLAVQLRWRPYGQDSGLSGFSRVAEASEEPQGPDAAETTQETSADMPSD</sequence>
<organism evidence="2 3">
    <name type="scientific">Streptomyces roseoverticillatus</name>
    <dbReference type="NCBI Taxonomy" id="66429"/>
    <lineage>
        <taxon>Bacteria</taxon>
        <taxon>Bacillati</taxon>
        <taxon>Actinomycetota</taxon>
        <taxon>Actinomycetes</taxon>
        <taxon>Kitasatosporales</taxon>
        <taxon>Streptomycetaceae</taxon>
        <taxon>Streptomyces</taxon>
    </lineage>
</organism>